<protein>
    <submittedName>
        <fullName evidence="1">Uncharacterized protein</fullName>
    </submittedName>
</protein>
<evidence type="ECO:0000313" key="2">
    <source>
        <dbReference type="Proteomes" id="UP000058925"/>
    </source>
</evidence>
<sequence length="47" mass="5860">MLNNGSIFYFFEGYFELFAIVENIYKNFGYDTFFYRILMSKRFKNIF</sequence>
<keyword evidence="2" id="KW-1185">Reference proteome</keyword>
<organism evidence="1 2">
    <name type="scientific">Candidatus Nitrosocosmicus oleophilus</name>
    <dbReference type="NCBI Taxonomy" id="1353260"/>
    <lineage>
        <taxon>Archaea</taxon>
        <taxon>Nitrososphaerota</taxon>
        <taxon>Nitrososphaeria</taxon>
        <taxon>Nitrososphaerales</taxon>
        <taxon>Nitrososphaeraceae</taxon>
        <taxon>Candidatus Nitrosocosmicus</taxon>
    </lineage>
</organism>
<proteinExistence type="predicted"/>
<reference evidence="2" key="1">
    <citation type="submission" date="2015-10" db="EMBL/GenBank/DDBJ databases">
        <title>Niche specialization of a soil ammonia-oxidizing archaeon, Candidatus Nitrosocosmicus oleophilus.</title>
        <authorList>
            <person name="Jung M.-Y."/>
            <person name="Rhee S.-K."/>
        </authorList>
    </citation>
    <scope>NUCLEOTIDE SEQUENCE [LARGE SCALE GENOMIC DNA]</scope>
    <source>
        <strain evidence="2">MY3</strain>
    </source>
</reference>
<gene>
    <name evidence="1" type="ORF">NMY3_00440</name>
</gene>
<dbReference type="KEGG" id="taa:NMY3_00440"/>
<dbReference type="EMBL" id="CP012850">
    <property type="protein sequence ID" value="ALI34653.1"/>
    <property type="molecule type" value="Genomic_DNA"/>
</dbReference>
<evidence type="ECO:0000313" key="1">
    <source>
        <dbReference type="EMBL" id="ALI34653.1"/>
    </source>
</evidence>
<accession>A0A654LWE4</accession>
<name>A0A654LWE4_9ARCH</name>
<dbReference type="AlphaFoldDB" id="A0A654LWE4"/>
<dbReference type="Proteomes" id="UP000058925">
    <property type="component" value="Chromosome"/>
</dbReference>